<feature type="domain" description="ABC transmembrane type-1" evidence="10">
    <location>
        <begin position="83"/>
        <end position="275"/>
    </location>
</feature>
<dbReference type="GO" id="GO:0022857">
    <property type="term" value="F:transmembrane transporter activity"/>
    <property type="evidence" value="ECO:0007669"/>
    <property type="project" value="InterPro"/>
</dbReference>
<keyword evidence="7 9" id="KW-1133">Transmembrane helix</keyword>
<dbReference type="Gene3D" id="1.10.3720.10">
    <property type="entry name" value="MetI-like"/>
    <property type="match status" value="1"/>
</dbReference>
<dbReference type="AlphaFoldDB" id="A0A1D8B3B0"/>
<dbReference type="EMBL" id="CP017298">
    <property type="protein sequence ID" value="AOS47623.1"/>
    <property type="molecule type" value="Genomic_DNA"/>
</dbReference>
<dbReference type="SUPFAM" id="SSF161098">
    <property type="entry name" value="MetI-like"/>
    <property type="match status" value="1"/>
</dbReference>
<keyword evidence="5 9" id="KW-0812">Transmembrane</keyword>
<evidence type="ECO:0000256" key="9">
    <source>
        <dbReference type="RuleBase" id="RU363032"/>
    </source>
</evidence>
<feature type="transmembrane region" description="Helical" evidence="9">
    <location>
        <begin position="252"/>
        <end position="272"/>
    </location>
</feature>
<accession>A0A1D8B3B0</accession>
<evidence type="ECO:0000256" key="8">
    <source>
        <dbReference type="ARBA" id="ARBA00023136"/>
    </source>
</evidence>
<gene>
    <name evidence="11" type="ORF">BH719_07005</name>
</gene>
<evidence type="ECO:0000256" key="2">
    <source>
        <dbReference type="ARBA" id="ARBA00010072"/>
    </source>
</evidence>
<evidence type="ECO:0000313" key="11">
    <source>
        <dbReference type="EMBL" id="AOS47623.1"/>
    </source>
</evidence>
<feature type="transmembrane region" description="Helical" evidence="9">
    <location>
        <begin position="154"/>
        <end position="173"/>
    </location>
</feature>
<comment type="subcellular location">
    <subcellularLocation>
        <location evidence="1 9">Cell membrane</location>
        <topology evidence="1 9">Multi-pass membrane protein</topology>
    </subcellularLocation>
</comment>
<dbReference type="PANTHER" id="PTHR30614">
    <property type="entry name" value="MEMBRANE COMPONENT OF AMINO ACID ABC TRANSPORTER"/>
    <property type="match status" value="1"/>
</dbReference>
<evidence type="ECO:0000256" key="5">
    <source>
        <dbReference type="ARBA" id="ARBA00022692"/>
    </source>
</evidence>
<reference evidence="11 12" key="1">
    <citation type="submission" date="2016-09" db="EMBL/GenBank/DDBJ databases">
        <title>Complete genome sequence of Actinomyces hongkongensis HKU8.</title>
        <authorList>
            <person name="Gao Y.-X."/>
            <person name="Zhou Y.-Y."/>
            <person name="Xie Y."/>
            <person name="Wang M."/>
            <person name="Wang S.-J."/>
            <person name="Shen S.-G."/>
        </authorList>
    </citation>
    <scope>NUCLEOTIDE SEQUENCE [LARGE SCALE GENOMIC DNA]</scope>
    <source>
        <strain evidence="11 12">HKU8</strain>
    </source>
</reference>
<dbReference type="Proteomes" id="UP000095214">
    <property type="component" value="Chromosome"/>
</dbReference>
<dbReference type="STRING" id="178339.BH719_07005"/>
<evidence type="ECO:0000256" key="7">
    <source>
        <dbReference type="ARBA" id="ARBA00022989"/>
    </source>
</evidence>
<evidence type="ECO:0000256" key="6">
    <source>
        <dbReference type="ARBA" id="ARBA00022970"/>
    </source>
</evidence>
<dbReference type="Pfam" id="PF00528">
    <property type="entry name" value="BPD_transp_1"/>
    <property type="match status" value="1"/>
</dbReference>
<dbReference type="OrthoDB" id="9814902at2"/>
<evidence type="ECO:0000259" key="10">
    <source>
        <dbReference type="PROSITE" id="PS50928"/>
    </source>
</evidence>
<evidence type="ECO:0000256" key="3">
    <source>
        <dbReference type="ARBA" id="ARBA00022448"/>
    </source>
</evidence>
<name>A0A1D8B3B0_9ACTO</name>
<dbReference type="InterPro" id="IPR010065">
    <property type="entry name" value="AA_ABC_transptr_permease_3TM"/>
</dbReference>
<dbReference type="InterPro" id="IPR043429">
    <property type="entry name" value="ArtM/GltK/GlnP/TcyL/YhdX-like"/>
</dbReference>
<keyword evidence="4" id="KW-1003">Cell membrane</keyword>
<organism evidence="11 12">
    <name type="scientific">Pauljensenia hongkongensis</name>
    <dbReference type="NCBI Taxonomy" id="178339"/>
    <lineage>
        <taxon>Bacteria</taxon>
        <taxon>Bacillati</taxon>
        <taxon>Actinomycetota</taxon>
        <taxon>Actinomycetes</taxon>
        <taxon>Actinomycetales</taxon>
        <taxon>Actinomycetaceae</taxon>
        <taxon>Pauljensenia</taxon>
    </lineage>
</organism>
<evidence type="ECO:0000313" key="12">
    <source>
        <dbReference type="Proteomes" id="UP000095214"/>
    </source>
</evidence>
<keyword evidence="8 9" id="KW-0472">Membrane</keyword>
<feature type="transmembrane region" description="Helical" evidence="9">
    <location>
        <begin position="34"/>
        <end position="54"/>
    </location>
</feature>
<protein>
    <submittedName>
        <fullName evidence="11">ABC transporter permease</fullName>
    </submittedName>
</protein>
<proteinExistence type="inferred from homology"/>
<keyword evidence="6" id="KW-0029">Amino-acid transport</keyword>
<evidence type="ECO:0000256" key="4">
    <source>
        <dbReference type="ARBA" id="ARBA00022475"/>
    </source>
</evidence>
<dbReference type="KEGG" id="phon:BH719_07005"/>
<dbReference type="GO" id="GO:0006865">
    <property type="term" value="P:amino acid transport"/>
    <property type="evidence" value="ECO:0007669"/>
    <property type="project" value="UniProtKB-KW"/>
</dbReference>
<dbReference type="RefSeq" id="WP_009744117.1">
    <property type="nucleotide sequence ID" value="NZ_CP017298.1"/>
</dbReference>
<evidence type="ECO:0000256" key="1">
    <source>
        <dbReference type="ARBA" id="ARBA00004651"/>
    </source>
</evidence>
<dbReference type="GO" id="GO:0043190">
    <property type="term" value="C:ATP-binding cassette (ABC) transporter complex"/>
    <property type="evidence" value="ECO:0007669"/>
    <property type="project" value="InterPro"/>
</dbReference>
<feature type="transmembrane region" description="Helical" evidence="9">
    <location>
        <begin position="128"/>
        <end position="148"/>
    </location>
</feature>
<comment type="similarity">
    <text evidence="2">Belongs to the binding-protein-dependent transport system permease family. HisMQ subfamily.</text>
</comment>
<sequence length="292" mass="31625">MSSHQPDPLELAGLPVSDVELGRRAMRRAKARRSILISVASTLFVAAAVVLAVGTSQGWPRTQETFFSGRHFAASLPQVAAGLWLNVRILVIAVLGVAVLATVLAAARTLGGPVFFPIRFLAAAYTDIFRGIPFLVVLYLVGFGIPALNPNDRIPTAVLGTIALVLTYSSYVAEVLRAGLESIHPSQRYAARSLGLTHGQTLRMIIVPQAIRKVTPALMNDFISMQKDVGLISVLGAVDAIRAAQQYQAKTYNMTSYVVAGVLFILMSFPFIRLSDWYTAKLRKREQMGGTV</sequence>
<dbReference type="PROSITE" id="PS50928">
    <property type="entry name" value="ABC_TM1"/>
    <property type="match status" value="1"/>
</dbReference>
<keyword evidence="3 9" id="KW-0813">Transport</keyword>
<dbReference type="InterPro" id="IPR035906">
    <property type="entry name" value="MetI-like_sf"/>
</dbReference>
<feature type="transmembrane region" description="Helical" evidence="9">
    <location>
        <begin position="85"/>
        <end position="107"/>
    </location>
</feature>
<keyword evidence="12" id="KW-1185">Reference proteome</keyword>
<dbReference type="InterPro" id="IPR000515">
    <property type="entry name" value="MetI-like"/>
</dbReference>
<dbReference type="PANTHER" id="PTHR30614:SF20">
    <property type="entry name" value="GLUTAMINE TRANSPORT SYSTEM PERMEASE PROTEIN GLNP"/>
    <property type="match status" value="1"/>
</dbReference>
<dbReference type="CDD" id="cd06261">
    <property type="entry name" value="TM_PBP2"/>
    <property type="match status" value="1"/>
</dbReference>
<dbReference type="NCBIfam" id="TIGR01726">
    <property type="entry name" value="HEQRo_perm_3TM"/>
    <property type="match status" value="1"/>
</dbReference>